<dbReference type="InterPro" id="IPR020843">
    <property type="entry name" value="ER"/>
</dbReference>
<reference evidence="8" key="1">
    <citation type="submission" date="2022-10" db="EMBL/GenBank/DDBJ databases">
        <title>Mechanism of multi-heavy metal repair in Cytobacillus Firmus M7.</title>
        <authorList>
            <person name="Li X."/>
            <person name="Yu C."/>
        </authorList>
    </citation>
    <scope>NUCLEOTIDE SEQUENCE</scope>
    <source>
        <strain evidence="8">M7</strain>
    </source>
</reference>
<accession>A0AA46PMY2</accession>
<dbReference type="RefSeq" id="WP_263599131.1">
    <property type="nucleotide sequence ID" value="NZ_CP107027.1"/>
</dbReference>
<dbReference type="InterPro" id="IPR013154">
    <property type="entry name" value="ADH-like_N"/>
</dbReference>
<organism evidence="8 9">
    <name type="scientific">Cytobacillus firmus</name>
    <name type="common">Bacillus firmus</name>
    <dbReference type="NCBI Taxonomy" id="1399"/>
    <lineage>
        <taxon>Bacteria</taxon>
        <taxon>Bacillati</taxon>
        <taxon>Bacillota</taxon>
        <taxon>Bacilli</taxon>
        <taxon>Bacillales</taxon>
        <taxon>Bacillaceae</taxon>
        <taxon>Cytobacillus</taxon>
    </lineage>
</organism>
<dbReference type="SUPFAM" id="SSF51735">
    <property type="entry name" value="NAD(P)-binding Rossmann-fold domains"/>
    <property type="match status" value="1"/>
</dbReference>
<gene>
    <name evidence="8" type="ORF">OD459_13580</name>
</gene>
<feature type="domain" description="Enoyl reductase (ER)" evidence="7">
    <location>
        <begin position="10"/>
        <end position="323"/>
    </location>
</feature>
<dbReference type="InterPro" id="IPR002364">
    <property type="entry name" value="Quin_OxRdtase/zeta-crystal_CS"/>
</dbReference>
<keyword evidence="4" id="KW-0521">NADP</keyword>
<protein>
    <submittedName>
        <fullName evidence="8">Zinc-binding dehydrogenase</fullName>
    </submittedName>
</protein>
<evidence type="ECO:0000313" key="9">
    <source>
        <dbReference type="Proteomes" id="UP001163104"/>
    </source>
</evidence>
<dbReference type="Pfam" id="PF00107">
    <property type="entry name" value="ADH_zinc_N"/>
    <property type="match status" value="1"/>
</dbReference>
<dbReference type="InterPro" id="IPR013149">
    <property type="entry name" value="ADH-like_C"/>
</dbReference>
<name>A0AA46PMY2_CYTFI</name>
<dbReference type="GO" id="GO:0005737">
    <property type="term" value="C:cytoplasm"/>
    <property type="evidence" value="ECO:0007669"/>
    <property type="project" value="UniProtKB-SubCell"/>
</dbReference>
<sequence length="326" mass="34935">MKALLLEGKGLWEEMKIGEAEKPKPQKGEILVSVHAAGLNPVDYKTATGGNPNWLYPHILGLDAAGIIEEIGEGVQGWKPGDKVVYHSDLTKKGNFAEYAVTTAHAVSRIPDSITFEEAAALPCAGYTAYQSLFRKLHIQKGQTILIHAGAGGVGGFAVQLAKLAGLTVITTASSQNHEYVRSLGADYPIDYKKDDFVEKTLEITGGIGVHSVLDTVGRDNATKSLKALAFNGQLAFIAGQPDFSQAVSFAHPLSFHMVALGSAHQSNNLAEQTDLSVMGDEMLKLIQEKKISPLLEEVIALEEVPSALKRLSERAVKGKIVAKLI</sequence>
<dbReference type="SUPFAM" id="SSF50129">
    <property type="entry name" value="GroES-like"/>
    <property type="match status" value="1"/>
</dbReference>
<dbReference type="EMBL" id="CP107027">
    <property type="protein sequence ID" value="UYG93297.1"/>
    <property type="molecule type" value="Genomic_DNA"/>
</dbReference>
<keyword evidence="5" id="KW-0694">RNA-binding</keyword>
<dbReference type="PANTHER" id="PTHR44154">
    <property type="entry name" value="QUINONE OXIDOREDUCTASE"/>
    <property type="match status" value="1"/>
</dbReference>
<evidence type="ECO:0000256" key="1">
    <source>
        <dbReference type="ARBA" id="ARBA00004496"/>
    </source>
</evidence>
<evidence type="ECO:0000256" key="2">
    <source>
        <dbReference type="ARBA" id="ARBA00011881"/>
    </source>
</evidence>
<evidence type="ECO:0000256" key="5">
    <source>
        <dbReference type="ARBA" id="ARBA00022884"/>
    </source>
</evidence>
<dbReference type="Gene3D" id="3.40.50.720">
    <property type="entry name" value="NAD(P)-binding Rossmann-like Domain"/>
    <property type="match status" value="1"/>
</dbReference>
<proteinExistence type="predicted"/>
<dbReference type="AlphaFoldDB" id="A0AA46PMY2"/>
<evidence type="ECO:0000256" key="6">
    <source>
        <dbReference type="ARBA" id="ARBA00022990"/>
    </source>
</evidence>
<dbReference type="GO" id="GO:0003723">
    <property type="term" value="F:RNA binding"/>
    <property type="evidence" value="ECO:0007669"/>
    <property type="project" value="UniProtKB-KW"/>
</dbReference>
<dbReference type="InterPro" id="IPR051603">
    <property type="entry name" value="Zinc-ADH_QOR/CCCR"/>
</dbReference>
<dbReference type="CDD" id="cd08271">
    <property type="entry name" value="MDR5"/>
    <property type="match status" value="1"/>
</dbReference>
<comment type="subunit">
    <text evidence="2">Homotetramer.</text>
</comment>
<keyword evidence="6" id="KW-0007">Acetylation</keyword>
<keyword evidence="3" id="KW-0963">Cytoplasm</keyword>
<dbReference type="InterPro" id="IPR036291">
    <property type="entry name" value="NAD(P)-bd_dom_sf"/>
</dbReference>
<evidence type="ECO:0000313" key="8">
    <source>
        <dbReference type="EMBL" id="UYG93297.1"/>
    </source>
</evidence>
<dbReference type="PROSITE" id="PS01162">
    <property type="entry name" value="QOR_ZETA_CRYSTAL"/>
    <property type="match status" value="1"/>
</dbReference>
<evidence type="ECO:0000259" key="7">
    <source>
        <dbReference type="SMART" id="SM00829"/>
    </source>
</evidence>
<dbReference type="SMART" id="SM00829">
    <property type="entry name" value="PKS_ER"/>
    <property type="match status" value="1"/>
</dbReference>
<evidence type="ECO:0000256" key="3">
    <source>
        <dbReference type="ARBA" id="ARBA00022490"/>
    </source>
</evidence>
<dbReference type="GO" id="GO:0008270">
    <property type="term" value="F:zinc ion binding"/>
    <property type="evidence" value="ECO:0007669"/>
    <property type="project" value="InterPro"/>
</dbReference>
<dbReference type="Gene3D" id="3.90.180.10">
    <property type="entry name" value="Medium-chain alcohol dehydrogenases, catalytic domain"/>
    <property type="match status" value="1"/>
</dbReference>
<dbReference type="PANTHER" id="PTHR44154:SF1">
    <property type="entry name" value="QUINONE OXIDOREDUCTASE"/>
    <property type="match status" value="1"/>
</dbReference>
<dbReference type="GO" id="GO:0016491">
    <property type="term" value="F:oxidoreductase activity"/>
    <property type="evidence" value="ECO:0007669"/>
    <property type="project" value="InterPro"/>
</dbReference>
<comment type="subcellular location">
    <subcellularLocation>
        <location evidence="1">Cytoplasm</location>
    </subcellularLocation>
</comment>
<evidence type="ECO:0000256" key="4">
    <source>
        <dbReference type="ARBA" id="ARBA00022857"/>
    </source>
</evidence>
<dbReference type="Proteomes" id="UP001163104">
    <property type="component" value="Chromosome"/>
</dbReference>
<dbReference type="Pfam" id="PF08240">
    <property type="entry name" value="ADH_N"/>
    <property type="match status" value="1"/>
</dbReference>
<dbReference type="InterPro" id="IPR011032">
    <property type="entry name" value="GroES-like_sf"/>
</dbReference>